<dbReference type="InterPro" id="IPR003783">
    <property type="entry name" value="Regulatory_RecX"/>
</dbReference>
<dbReference type="Gene3D" id="1.10.10.10">
    <property type="entry name" value="Winged helix-like DNA-binding domain superfamily/Winged helix DNA-binding domain"/>
    <property type="match status" value="3"/>
</dbReference>
<dbReference type="InterPro" id="IPR036388">
    <property type="entry name" value="WH-like_DNA-bd_sf"/>
</dbReference>
<comment type="caution">
    <text evidence="7">The sequence shown here is derived from an EMBL/GenBank/DDBJ whole genome shotgun (WGS) entry which is preliminary data.</text>
</comment>
<sequence length="202" mass="24259">RQLKRNQALSPIEVQDLLLLSWQEDLYNQTIRYLSLRPHSQKEIRDYLSRRIFVIKRKSLDAKLAEEMDLEKNLPTLINKIIDRLKGNKFIDDREFSRWLIRQRLTYRPRGKRALLIELRQKGVDKEVTDEVMADESVFSAEAEEKTAQKLAEKIWKNFKLTKGSKPEIIYKYRQRLWQRLISRGFSYNLVKTIVDDLLHKE</sequence>
<evidence type="ECO:0000313" key="7">
    <source>
        <dbReference type="EMBL" id="OGD62474.1"/>
    </source>
</evidence>
<dbReference type="HAMAP" id="MF_01114">
    <property type="entry name" value="RecX"/>
    <property type="match status" value="1"/>
</dbReference>
<evidence type="ECO:0000256" key="1">
    <source>
        <dbReference type="ARBA" id="ARBA00004496"/>
    </source>
</evidence>
<dbReference type="EMBL" id="MEZK01000021">
    <property type="protein sequence ID" value="OGD62474.1"/>
    <property type="molecule type" value="Genomic_DNA"/>
</dbReference>
<evidence type="ECO:0000259" key="6">
    <source>
        <dbReference type="Pfam" id="PF21982"/>
    </source>
</evidence>
<proteinExistence type="inferred from homology"/>
<dbReference type="GO" id="GO:0006282">
    <property type="term" value="P:regulation of DNA repair"/>
    <property type="evidence" value="ECO:0007669"/>
    <property type="project" value="InterPro"/>
</dbReference>
<dbReference type="Pfam" id="PF21982">
    <property type="entry name" value="RecX_HTH1"/>
    <property type="match status" value="1"/>
</dbReference>
<accession>A0A1F5E5C4</accession>
<protein>
    <recommendedName>
        <fullName evidence="3">Regulatory protein RecX</fullName>
    </recommendedName>
</protein>
<gene>
    <name evidence="7" type="ORF">A2160_00120</name>
</gene>
<dbReference type="Proteomes" id="UP000177006">
    <property type="component" value="Unassembled WGS sequence"/>
</dbReference>
<dbReference type="InterPro" id="IPR053924">
    <property type="entry name" value="RecX_HTH_2nd"/>
</dbReference>
<dbReference type="Pfam" id="PF02631">
    <property type="entry name" value="RecX_HTH2"/>
    <property type="match status" value="1"/>
</dbReference>
<dbReference type="GO" id="GO:0005737">
    <property type="term" value="C:cytoplasm"/>
    <property type="evidence" value="ECO:0007669"/>
    <property type="project" value="UniProtKB-SubCell"/>
</dbReference>
<keyword evidence="4" id="KW-0963">Cytoplasm</keyword>
<dbReference type="PANTHER" id="PTHR33602:SF1">
    <property type="entry name" value="REGULATORY PROTEIN RECX FAMILY PROTEIN"/>
    <property type="match status" value="1"/>
</dbReference>
<dbReference type="InterPro" id="IPR053926">
    <property type="entry name" value="RecX_HTH_1st"/>
</dbReference>
<evidence type="ECO:0000259" key="5">
    <source>
        <dbReference type="Pfam" id="PF02631"/>
    </source>
</evidence>
<feature type="domain" description="RecX first three-helical" evidence="6">
    <location>
        <begin position="27"/>
        <end position="51"/>
    </location>
</feature>
<organism evidence="7 8">
    <name type="scientific">Candidatus Beckwithbacteria bacterium RBG_13_42_9</name>
    <dbReference type="NCBI Taxonomy" id="1797457"/>
    <lineage>
        <taxon>Bacteria</taxon>
        <taxon>Candidatus Beckwithiibacteriota</taxon>
    </lineage>
</organism>
<dbReference type="AlphaFoldDB" id="A0A1F5E5C4"/>
<dbReference type="PANTHER" id="PTHR33602">
    <property type="entry name" value="REGULATORY PROTEIN RECX FAMILY PROTEIN"/>
    <property type="match status" value="1"/>
</dbReference>
<evidence type="ECO:0000256" key="4">
    <source>
        <dbReference type="ARBA" id="ARBA00022490"/>
    </source>
</evidence>
<comment type="subcellular location">
    <subcellularLocation>
        <location evidence="1">Cytoplasm</location>
    </subcellularLocation>
</comment>
<dbReference type="STRING" id="1797457.A2160_00120"/>
<comment type="similarity">
    <text evidence="2">Belongs to the RecX family.</text>
</comment>
<feature type="domain" description="RecX second three-helical" evidence="5">
    <location>
        <begin position="92"/>
        <end position="133"/>
    </location>
</feature>
<evidence type="ECO:0000256" key="3">
    <source>
        <dbReference type="ARBA" id="ARBA00018111"/>
    </source>
</evidence>
<evidence type="ECO:0000313" key="8">
    <source>
        <dbReference type="Proteomes" id="UP000177006"/>
    </source>
</evidence>
<evidence type="ECO:0000256" key="2">
    <source>
        <dbReference type="ARBA" id="ARBA00009695"/>
    </source>
</evidence>
<feature type="non-terminal residue" evidence="7">
    <location>
        <position position="1"/>
    </location>
</feature>
<reference evidence="7 8" key="1">
    <citation type="journal article" date="2016" name="Nat. Commun.">
        <title>Thousands of microbial genomes shed light on interconnected biogeochemical processes in an aquifer system.</title>
        <authorList>
            <person name="Anantharaman K."/>
            <person name="Brown C.T."/>
            <person name="Hug L.A."/>
            <person name="Sharon I."/>
            <person name="Castelle C.J."/>
            <person name="Probst A.J."/>
            <person name="Thomas B.C."/>
            <person name="Singh A."/>
            <person name="Wilkins M.J."/>
            <person name="Karaoz U."/>
            <person name="Brodie E.L."/>
            <person name="Williams K.H."/>
            <person name="Hubbard S.S."/>
            <person name="Banfield J.F."/>
        </authorList>
    </citation>
    <scope>NUCLEOTIDE SEQUENCE [LARGE SCALE GENOMIC DNA]</scope>
</reference>
<name>A0A1F5E5C4_9BACT</name>